<protein>
    <submittedName>
        <fullName evidence="10">Selenide, water dikinase SelD</fullName>
        <ecNumber evidence="10">2.7.9.3</ecNumber>
    </submittedName>
</protein>
<evidence type="ECO:0000259" key="8">
    <source>
        <dbReference type="Pfam" id="PF02769"/>
    </source>
</evidence>
<proteinExistence type="predicted"/>
<dbReference type="AlphaFoldDB" id="A0A9X5E157"/>
<evidence type="ECO:0000256" key="2">
    <source>
        <dbReference type="ARBA" id="ARBA00022741"/>
    </source>
</evidence>
<feature type="domain" description="PurM-like N-terminal" evidence="7">
    <location>
        <begin position="505"/>
        <end position="614"/>
    </location>
</feature>
<dbReference type="GO" id="GO:0005524">
    <property type="term" value="F:ATP binding"/>
    <property type="evidence" value="ECO:0007669"/>
    <property type="project" value="UniProtKB-KW"/>
</dbReference>
<dbReference type="GO" id="GO:0016260">
    <property type="term" value="P:selenocysteine biosynthetic process"/>
    <property type="evidence" value="ECO:0007669"/>
    <property type="project" value="TreeGrafter"/>
</dbReference>
<feature type="domain" description="PurM-like C-terminal" evidence="8">
    <location>
        <begin position="627"/>
        <end position="802"/>
    </location>
</feature>
<feature type="compositionally biased region" description="Polar residues" evidence="6">
    <location>
        <begin position="439"/>
        <end position="449"/>
    </location>
</feature>
<dbReference type="EC" id="2.7.9.3" evidence="10"/>
<dbReference type="PANTHER" id="PTHR10256:SF0">
    <property type="entry name" value="INACTIVE SELENIDE, WATER DIKINASE-LIKE PROTEIN-RELATED"/>
    <property type="match status" value="1"/>
</dbReference>
<dbReference type="InterPro" id="IPR036188">
    <property type="entry name" value="FAD/NAD-bd_sf"/>
</dbReference>
<dbReference type="InterPro" id="IPR023753">
    <property type="entry name" value="FAD/NAD-binding_dom"/>
</dbReference>
<organism evidence="10 11">
    <name type="scientific">Scytonema millei VB511283</name>
    <dbReference type="NCBI Taxonomy" id="1245923"/>
    <lineage>
        <taxon>Bacteria</taxon>
        <taxon>Bacillati</taxon>
        <taxon>Cyanobacteriota</taxon>
        <taxon>Cyanophyceae</taxon>
        <taxon>Nostocales</taxon>
        <taxon>Scytonemataceae</taxon>
        <taxon>Scytonema</taxon>
    </lineage>
</organism>
<name>A0A9X5E157_9CYAN</name>
<dbReference type="PRINTS" id="PR00368">
    <property type="entry name" value="FADPNR"/>
</dbReference>
<sequence length="815" mass="88272">MQRSQLVTKDLVLIGGGHSHAIVLRMLGMKPIPGIRVTLITEASDTPYSGMLPGHVAGFYTHEECHIDLRCLAQFAQVQFYRDRVIGLDLVNKKVICANRPPVAYDLLSVDIGSTPAQISVPGAAEYAIPAKPVSQFLQHWDELCRDVTVADPPNSPCKGGLLRLGIVGGGAGGVELAMAMQGHLQSIRSPQPRLKRGAKSSLLFREERKDRDLEIHLFQRGDELMPNYNSWVRHRCQEILIQKGIQIHLRETVCKIKKSFPTPDSRTGAQPCVPTSHTINCESGLQVECDRIFWVTQASAPDWLEAAGIATDERGFILVNNALQSISHPDVFAAGDIASMANYPRPKAGVFAVRQGKPLFKNLRRAILGQSLQPYKPQKQYLSLIGTGDGKAIAAWGNFGFGATGWLWRWKDAIDRKFMQRFSNLPQMAEKSQKSKVKSQNLKSTIQNPPTPTLPLPTPSKMPCAGCGSKVSSTVLERVLNQIKQDSTNWCDRQDIIIGLDAPDDAAVVEVPGGLWMVHTIDHFRSLINDPYIFGKITANHCLSDIFAMGATPQSALAIATIPYALESKTEETLYQLLSGAVKVLSDAQTPLVGGHTTEGAELEFGLSCNGLVHPDKLLRKGGMLAGQVLILTKALGTGTLFAAEMQREAKGDWIDRAVTSMLQSNQVAAACLMAHGATACTDVTGFGLAGHLYEMVRASQVAVDLNLAAIPALEGAIATLQKGIVSSLQAENLRIAHFITDLNIARAESVSQSARYSLLFDPQTSGGLLASIPAEQANQCLNNLHGLGYAQSCTIGKVVDLEGDRQPIALSIL</sequence>
<keyword evidence="4" id="KW-0067">ATP-binding</keyword>
<dbReference type="Pfam" id="PF07992">
    <property type="entry name" value="Pyr_redox_2"/>
    <property type="match status" value="1"/>
</dbReference>
<dbReference type="Pfam" id="PF02769">
    <property type="entry name" value="AIRS_C"/>
    <property type="match status" value="1"/>
</dbReference>
<keyword evidence="3" id="KW-0418">Kinase</keyword>
<evidence type="ECO:0000313" key="10">
    <source>
        <dbReference type="EMBL" id="NHC33536.1"/>
    </source>
</evidence>
<dbReference type="GO" id="GO:0004756">
    <property type="term" value="F:selenide, water dikinase activity"/>
    <property type="evidence" value="ECO:0007669"/>
    <property type="project" value="UniProtKB-EC"/>
</dbReference>
<dbReference type="CDD" id="cd02195">
    <property type="entry name" value="SelD"/>
    <property type="match status" value="1"/>
</dbReference>
<keyword evidence="1 10" id="KW-0808">Transferase</keyword>
<dbReference type="NCBIfam" id="TIGR00476">
    <property type="entry name" value="selD"/>
    <property type="match status" value="1"/>
</dbReference>
<dbReference type="InterPro" id="IPR004536">
    <property type="entry name" value="SPS/SelD"/>
</dbReference>
<feature type="region of interest" description="Disordered" evidence="6">
    <location>
        <begin position="430"/>
        <end position="460"/>
    </location>
</feature>
<reference evidence="10 11" key="1">
    <citation type="journal article" date="2015" name="Genome Announc.">
        <title>Draft Genome Sequence of the Terrestrial Cyanobacterium Scytonema millei VB511283, Isolated from Eastern India.</title>
        <authorList>
            <person name="Sen D."/>
            <person name="Chandrababunaidu M.M."/>
            <person name="Singh D."/>
            <person name="Sanghi N."/>
            <person name="Ghorai A."/>
            <person name="Mishra G.P."/>
            <person name="Madduluri M."/>
            <person name="Adhikary S.P."/>
            <person name="Tripathy S."/>
        </authorList>
    </citation>
    <scope>NUCLEOTIDE SEQUENCE [LARGE SCALE GENOMIC DNA]</scope>
    <source>
        <strain evidence="10 11">VB511283</strain>
    </source>
</reference>
<dbReference type="RefSeq" id="WP_039715091.1">
    <property type="nucleotide sequence ID" value="NZ_JTJC03000001.1"/>
</dbReference>
<dbReference type="InterPro" id="IPR036676">
    <property type="entry name" value="PurM-like_C_sf"/>
</dbReference>
<evidence type="ECO:0000256" key="1">
    <source>
        <dbReference type="ARBA" id="ARBA00022679"/>
    </source>
</evidence>
<dbReference type="Gene3D" id="3.50.50.100">
    <property type="match status" value="1"/>
</dbReference>
<dbReference type="InterPro" id="IPR036921">
    <property type="entry name" value="PurM-like_N_sf"/>
</dbReference>
<comment type="caution">
    <text evidence="10">The sequence shown here is derived from an EMBL/GenBank/DDBJ whole genome shotgun (WGS) entry which is preliminary data.</text>
</comment>
<keyword evidence="2" id="KW-0547">Nucleotide-binding</keyword>
<dbReference type="GO" id="GO:0016491">
    <property type="term" value="F:oxidoreductase activity"/>
    <property type="evidence" value="ECO:0007669"/>
    <property type="project" value="InterPro"/>
</dbReference>
<dbReference type="Gene3D" id="3.30.1330.10">
    <property type="entry name" value="PurM-like, N-terminal domain"/>
    <property type="match status" value="1"/>
</dbReference>
<dbReference type="Pfam" id="PF00586">
    <property type="entry name" value="AIRS"/>
    <property type="match status" value="1"/>
</dbReference>
<dbReference type="Gene3D" id="3.90.650.10">
    <property type="entry name" value="PurM-like C-terminal domain"/>
    <property type="match status" value="1"/>
</dbReference>
<dbReference type="InterPro" id="IPR010918">
    <property type="entry name" value="PurM-like_C_dom"/>
</dbReference>
<dbReference type="Proteomes" id="UP000031532">
    <property type="component" value="Unassembled WGS sequence"/>
</dbReference>
<evidence type="ECO:0000256" key="5">
    <source>
        <dbReference type="ARBA" id="ARBA00023266"/>
    </source>
</evidence>
<keyword evidence="11" id="KW-1185">Reference proteome</keyword>
<evidence type="ECO:0000256" key="6">
    <source>
        <dbReference type="SAM" id="MobiDB-lite"/>
    </source>
</evidence>
<dbReference type="SUPFAM" id="SSF55326">
    <property type="entry name" value="PurM N-terminal domain-like"/>
    <property type="match status" value="1"/>
</dbReference>
<dbReference type="SUPFAM" id="SSF51905">
    <property type="entry name" value="FAD/NAD(P)-binding domain"/>
    <property type="match status" value="2"/>
</dbReference>
<feature type="compositionally biased region" description="Pro residues" evidence="6">
    <location>
        <begin position="450"/>
        <end position="460"/>
    </location>
</feature>
<feature type="domain" description="FAD/NAD(P)-binding" evidence="9">
    <location>
        <begin position="10"/>
        <end position="357"/>
    </location>
</feature>
<dbReference type="PANTHER" id="PTHR10256">
    <property type="entry name" value="SELENIDE, WATER DIKINASE"/>
    <property type="match status" value="1"/>
</dbReference>
<evidence type="ECO:0000259" key="7">
    <source>
        <dbReference type="Pfam" id="PF00586"/>
    </source>
</evidence>
<dbReference type="OrthoDB" id="9772934at2"/>
<dbReference type="EMBL" id="JTJC03000001">
    <property type="protein sequence ID" value="NHC33536.1"/>
    <property type="molecule type" value="Genomic_DNA"/>
</dbReference>
<dbReference type="NCBIfam" id="TIGR03169">
    <property type="entry name" value="Nterm_to_SelD"/>
    <property type="match status" value="1"/>
</dbReference>
<evidence type="ECO:0000256" key="3">
    <source>
        <dbReference type="ARBA" id="ARBA00022777"/>
    </source>
</evidence>
<evidence type="ECO:0000313" key="11">
    <source>
        <dbReference type="Proteomes" id="UP000031532"/>
    </source>
</evidence>
<accession>A0A9X5E157</accession>
<evidence type="ECO:0000256" key="4">
    <source>
        <dbReference type="ARBA" id="ARBA00022840"/>
    </source>
</evidence>
<keyword evidence="5" id="KW-0711">Selenium</keyword>
<dbReference type="InterPro" id="IPR017584">
    <property type="entry name" value="Pyridine_nucleo_diS_OxRdtase_N"/>
</dbReference>
<evidence type="ECO:0000259" key="9">
    <source>
        <dbReference type="Pfam" id="PF07992"/>
    </source>
</evidence>
<dbReference type="InterPro" id="IPR016188">
    <property type="entry name" value="PurM-like_N"/>
</dbReference>
<dbReference type="SUPFAM" id="SSF56042">
    <property type="entry name" value="PurM C-terminal domain-like"/>
    <property type="match status" value="1"/>
</dbReference>
<gene>
    <name evidence="10" type="primary">selD</name>
    <name evidence="10" type="ORF">QH73_0002475</name>
</gene>
<dbReference type="GO" id="GO:0005737">
    <property type="term" value="C:cytoplasm"/>
    <property type="evidence" value="ECO:0007669"/>
    <property type="project" value="TreeGrafter"/>
</dbReference>